<comment type="caution">
    <text evidence="1">The sequence shown here is derived from an EMBL/GenBank/DDBJ whole genome shotgun (WGS) entry which is preliminary data.</text>
</comment>
<reference evidence="1" key="1">
    <citation type="submission" date="2020-08" db="EMBL/GenBank/DDBJ databases">
        <title>Genomic Encyclopedia of Type Strains, Phase IV (KMG-V): Genome sequencing to study the core and pangenomes of soil and plant-associated prokaryotes.</title>
        <authorList>
            <person name="Whitman W."/>
        </authorList>
    </citation>
    <scope>NUCLEOTIDE SEQUENCE</scope>
    <source>
        <strain evidence="1">M8UP15</strain>
    </source>
</reference>
<sequence>MPGVVGEKRETLKGTDSQLITGILIMAVLYFAREVFVPLALAGLLAFLLAPAATRLERWKLKKTPAALSVILLCVIGLGALGWAVLGQVYSLAVELPQYQQNVTDKVGALHLNSAGRLSSTVGMLTSISKQIASGGAVSPVPILPVAPKQRTANRSNTPISSSTPTGPLTVRIEEPDESVMSMASRTVVPLIHPLTTIFIVVIFLIFMLLGREDLRDRALRLAGKGRMHVTTTAIEDASRRVSRYLLMQLVVNLLYGVAVSGALWVIGVPKPLL</sequence>
<evidence type="ECO:0000313" key="2">
    <source>
        <dbReference type="Proteomes" id="UP000569005"/>
    </source>
</evidence>
<name>A0ACC5NTE8_9BACT</name>
<dbReference type="EMBL" id="JACHEA010000001">
    <property type="protein sequence ID" value="MBB5337852.1"/>
    <property type="molecule type" value="Genomic_DNA"/>
</dbReference>
<keyword evidence="2" id="KW-1185">Reference proteome</keyword>
<protein>
    <submittedName>
        <fullName evidence="1">PurR-regulated permease PerM</fullName>
    </submittedName>
</protein>
<accession>A0ACC5NTE8</accession>
<proteinExistence type="predicted"/>
<evidence type="ECO:0000313" key="1">
    <source>
        <dbReference type="EMBL" id="MBB5337852.1"/>
    </source>
</evidence>
<organism evidence="1 2">
    <name type="scientific">Tunturiibacter gelidiferens</name>
    <dbReference type="NCBI Taxonomy" id="3069689"/>
    <lineage>
        <taxon>Bacteria</taxon>
        <taxon>Pseudomonadati</taxon>
        <taxon>Acidobacteriota</taxon>
        <taxon>Terriglobia</taxon>
        <taxon>Terriglobales</taxon>
        <taxon>Acidobacteriaceae</taxon>
        <taxon>Tunturiibacter</taxon>
    </lineage>
</organism>
<gene>
    <name evidence="1" type="ORF">HDF13_000185</name>
</gene>
<dbReference type="Proteomes" id="UP000569005">
    <property type="component" value="Unassembled WGS sequence"/>
</dbReference>